<evidence type="ECO:0000313" key="3">
    <source>
        <dbReference type="Proteomes" id="UP000191672"/>
    </source>
</evidence>
<evidence type="ECO:0000313" key="2">
    <source>
        <dbReference type="EMBL" id="OQD85132.1"/>
    </source>
</evidence>
<evidence type="ECO:0000256" key="1">
    <source>
        <dbReference type="SAM" id="MobiDB-lite"/>
    </source>
</evidence>
<dbReference type="AlphaFoldDB" id="A0A1V6Q807"/>
<sequence>MLGINSFYQIWNIQPFDIVLVVLPPRSMADELTYLVESARGLRFADRMTGLSESDSHGPKTSHIALLKEARTLIQSAEATTSAAQQFVSLAESKHAQRDEDIARLSCLKRKANALASIAESFSDAVERYISQALDPSGPLHCDNYFVPREEASLEGPYDPDSESEDYYVHEIMDKPS</sequence>
<feature type="region of interest" description="Disordered" evidence="1">
    <location>
        <begin position="152"/>
        <end position="177"/>
    </location>
</feature>
<protein>
    <submittedName>
        <fullName evidence="2">Uncharacterized protein</fullName>
    </submittedName>
</protein>
<gene>
    <name evidence="2" type="ORF">PENANT_c011G04281</name>
</gene>
<keyword evidence="3" id="KW-1185">Reference proteome</keyword>
<dbReference type="Proteomes" id="UP000191672">
    <property type="component" value="Unassembled WGS sequence"/>
</dbReference>
<dbReference type="STRING" id="416450.A0A1V6Q807"/>
<organism evidence="2 3">
    <name type="scientific">Penicillium antarcticum</name>
    <dbReference type="NCBI Taxonomy" id="416450"/>
    <lineage>
        <taxon>Eukaryota</taxon>
        <taxon>Fungi</taxon>
        <taxon>Dikarya</taxon>
        <taxon>Ascomycota</taxon>
        <taxon>Pezizomycotina</taxon>
        <taxon>Eurotiomycetes</taxon>
        <taxon>Eurotiomycetidae</taxon>
        <taxon>Eurotiales</taxon>
        <taxon>Aspergillaceae</taxon>
        <taxon>Penicillium</taxon>
    </lineage>
</organism>
<name>A0A1V6Q807_9EURO</name>
<proteinExistence type="predicted"/>
<comment type="caution">
    <text evidence="2">The sequence shown here is derived from an EMBL/GenBank/DDBJ whole genome shotgun (WGS) entry which is preliminary data.</text>
</comment>
<accession>A0A1V6Q807</accession>
<feature type="compositionally biased region" description="Basic and acidic residues" evidence="1">
    <location>
        <begin position="167"/>
        <end position="177"/>
    </location>
</feature>
<dbReference type="EMBL" id="MDYN01000011">
    <property type="protein sequence ID" value="OQD85132.1"/>
    <property type="molecule type" value="Genomic_DNA"/>
</dbReference>
<reference evidence="3" key="1">
    <citation type="journal article" date="2017" name="Nat. Microbiol.">
        <title>Global analysis of biosynthetic gene clusters reveals vast potential of secondary metabolite production in Penicillium species.</title>
        <authorList>
            <person name="Nielsen J.C."/>
            <person name="Grijseels S."/>
            <person name="Prigent S."/>
            <person name="Ji B."/>
            <person name="Dainat J."/>
            <person name="Nielsen K.F."/>
            <person name="Frisvad J.C."/>
            <person name="Workman M."/>
            <person name="Nielsen J."/>
        </authorList>
    </citation>
    <scope>NUCLEOTIDE SEQUENCE [LARGE SCALE GENOMIC DNA]</scope>
    <source>
        <strain evidence="3">IBT 31811</strain>
    </source>
</reference>